<evidence type="ECO:0000256" key="7">
    <source>
        <dbReference type="ARBA" id="ARBA00044944"/>
    </source>
</evidence>
<keyword evidence="4 8" id="KW-1133">Transmembrane helix</keyword>
<organism evidence="9">
    <name type="scientific">Solanum chacoense</name>
    <name type="common">Chaco potato</name>
    <dbReference type="NCBI Taxonomy" id="4108"/>
    <lineage>
        <taxon>Eukaryota</taxon>
        <taxon>Viridiplantae</taxon>
        <taxon>Streptophyta</taxon>
        <taxon>Embryophyta</taxon>
        <taxon>Tracheophyta</taxon>
        <taxon>Spermatophyta</taxon>
        <taxon>Magnoliopsida</taxon>
        <taxon>eudicotyledons</taxon>
        <taxon>Gunneridae</taxon>
        <taxon>Pentapetalae</taxon>
        <taxon>asterids</taxon>
        <taxon>lamiids</taxon>
        <taxon>Solanales</taxon>
        <taxon>Solanaceae</taxon>
        <taxon>Solanoideae</taxon>
        <taxon>Solaneae</taxon>
        <taxon>Solanum</taxon>
    </lineage>
</organism>
<dbReference type="GO" id="GO:0034551">
    <property type="term" value="P:mitochondrial respiratory chain complex III assembly"/>
    <property type="evidence" value="ECO:0007669"/>
    <property type="project" value="InterPro"/>
</dbReference>
<keyword evidence="2 8" id="KW-0812">Transmembrane</keyword>
<comment type="subcellular location">
    <subcellularLocation>
        <location evidence="1">Mitochondrion inner membrane</location>
        <topology evidence="1">Single-pass membrane protein</topology>
    </subcellularLocation>
</comment>
<evidence type="ECO:0000256" key="2">
    <source>
        <dbReference type="ARBA" id="ARBA00022692"/>
    </source>
</evidence>
<evidence type="ECO:0000256" key="5">
    <source>
        <dbReference type="ARBA" id="ARBA00023128"/>
    </source>
</evidence>
<evidence type="ECO:0000256" key="3">
    <source>
        <dbReference type="ARBA" id="ARBA00022792"/>
    </source>
</evidence>
<dbReference type="PANTHER" id="PTHR28492">
    <property type="entry name" value="HYPOTHETICAL PROTEIN LOC691921"/>
    <property type="match status" value="1"/>
</dbReference>
<feature type="transmembrane region" description="Helical" evidence="8">
    <location>
        <begin position="17"/>
        <end position="39"/>
    </location>
</feature>
<evidence type="ECO:0000256" key="6">
    <source>
        <dbReference type="ARBA" id="ARBA00023136"/>
    </source>
</evidence>
<reference evidence="9" key="1">
    <citation type="submission" date="2015-12" db="EMBL/GenBank/DDBJ databases">
        <title>Gene expression during late stages of embryo sac development: a critical building block for successful pollen-pistil interactions.</title>
        <authorList>
            <person name="Liu Y."/>
            <person name="Joly V."/>
            <person name="Sabar M."/>
            <person name="Matton D.P."/>
        </authorList>
    </citation>
    <scope>NUCLEOTIDE SEQUENCE</scope>
</reference>
<keyword evidence="6 8" id="KW-0472">Membrane</keyword>
<comment type="similarity">
    <text evidence="7">Belongs to the UQCC6 family.</text>
</comment>
<name>A0A0V0GLI3_SOLCH</name>
<dbReference type="GO" id="GO:0005743">
    <property type="term" value="C:mitochondrial inner membrane"/>
    <property type="evidence" value="ECO:0007669"/>
    <property type="project" value="UniProtKB-SubCell"/>
</dbReference>
<proteinExistence type="inferred from homology"/>
<accession>A0A0V0GLI3</accession>
<protein>
    <submittedName>
        <fullName evidence="9">Putative ovule protein</fullName>
    </submittedName>
</protein>
<evidence type="ECO:0000256" key="4">
    <source>
        <dbReference type="ARBA" id="ARBA00022989"/>
    </source>
</evidence>
<evidence type="ECO:0000256" key="1">
    <source>
        <dbReference type="ARBA" id="ARBA00004434"/>
    </source>
</evidence>
<keyword evidence="3" id="KW-0999">Mitochondrion inner membrane</keyword>
<sequence>MNRKFGGGKPPTGTPSMAWSTVVVVVSLLAGASVVHNFFKPDLTLPPIENIDGIKQKDAENQ</sequence>
<dbReference type="PANTHER" id="PTHR28492:SF1">
    <property type="entry name" value="UBIQUINOL-CYTOCHROME-C REDUCTASE COMPLEX ASSEMBLY FACTOR 6"/>
    <property type="match status" value="1"/>
</dbReference>
<dbReference type="Pfam" id="PF14990">
    <property type="entry name" value="DUF4516"/>
    <property type="match status" value="1"/>
</dbReference>
<evidence type="ECO:0000256" key="8">
    <source>
        <dbReference type="SAM" id="Phobius"/>
    </source>
</evidence>
<dbReference type="AlphaFoldDB" id="A0A0V0GLI3"/>
<evidence type="ECO:0000313" key="9">
    <source>
        <dbReference type="EMBL" id="JAP09138.1"/>
    </source>
</evidence>
<dbReference type="InterPro" id="IPR027858">
    <property type="entry name" value="BRAWNIN"/>
</dbReference>
<keyword evidence="5" id="KW-0496">Mitochondrion</keyword>
<dbReference type="EMBL" id="GEDG01035581">
    <property type="protein sequence ID" value="JAP09138.1"/>
    <property type="molecule type" value="Transcribed_RNA"/>
</dbReference>